<gene>
    <name evidence="1" type="ORF">PAXINDRAFT_17880</name>
</gene>
<dbReference type="HOGENOM" id="CLU_033666_18_0_1"/>
<dbReference type="AlphaFoldDB" id="A0A0C9SPJ0"/>
<dbReference type="EMBL" id="KN819518">
    <property type="protein sequence ID" value="KIJ09029.1"/>
    <property type="molecule type" value="Genomic_DNA"/>
</dbReference>
<organism evidence="1 2">
    <name type="scientific">Paxillus involutus ATCC 200175</name>
    <dbReference type="NCBI Taxonomy" id="664439"/>
    <lineage>
        <taxon>Eukaryota</taxon>
        <taxon>Fungi</taxon>
        <taxon>Dikarya</taxon>
        <taxon>Basidiomycota</taxon>
        <taxon>Agaricomycotina</taxon>
        <taxon>Agaricomycetes</taxon>
        <taxon>Agaricomycetidae</taxon>
        <taxon>Boletales</taxon>
        <taxon>Paxilineae</taxon>
        <taxon>Paxillaceae</taxon>
        <taxon>Paxillus</taxon>
    </lineage>
</organism>
<evidence type="ECO:0008006" key="3">
    <source>
        <dbReference type="Google" id="ProtNLM"/>
    </source>
</evidence>
<dbReference type="GO" id="GO:0003676">
    <property type="term" value="F:nucleic acid binding"/>
    <property type="evidence" value="ECO:0007669"/>
    <property type="project" value="InterPro"/>
</dbReference>
<dbReference type="InterPro" id="IPR036397">
    <property type="entry name" value="RNaseH_sf"/>
</dbReference>
<dbReference type="Proteomes" id="UP000053647">
    <property type="component" value="Unassembled WGS sequence"/>
</dbReference>
<proteinExistence type="predicted"/>
<protein>
    <recommendedName>
        <fullName evidence="3">Transposase Tc1-like domain-containing protein</fullName>
    </recommendedName>
</protein>
<name>A0A0C9SPJ0_PAXIN</name>
<reference evidence="2" key="2">
    <citation type="submission" date="2015-01" db="EMBL/GenBank/DDBJ databases">
        <title>Evolutionary Origins and Diversification of the Mycorrhizal Mutualists.</title>
        <authorList>
            <consortium name="DOE Joint Genome Institute"/>
            <consortium name="Mycorrhizal Genomics Consortium"/>
            <person name="Kohler A."/>
            <person name="Kuo A."/>
            <person name="Nagy L.G."/>
            <person name="Floudas D."/>
            <person name="Copeland A."/>
            <person name="Barry K.W."/>
            <person name="Cichocki N."/>
            <person name="Veneault-Fourrey C."/>
            <person name="LaButti K."/>
            <person name="Lindquist E.A."/>
            <person name="Lipzen A."/>
            <person name="Lundell T."/>
            <person name="Morin E."/>
            <person name="Murat C."/>
            <person name="Riley R."/>
            <person name="Ohm R."/>
            <person name="Sun H."/>
            <person name="Tunlid A."/>
            <person name="Henrissat B."/>
            <person name="Grigoriev I.V."/>
            <person name="Hibbett D.S."/>
            <person name="Martin F."/>
        </authorList>
    </citation>
    <scope>NUCLEOTIDE SEQUENCE [LARGE SCALE GENOMIC DNA]</scope>
    <source>
        <strain evidence="2">ATCC 200175</strain>
    </source>
</reference>
<sequence length="175" mass="19581">MRSLSSTQKNNILTMLDSGHTAHAIASTTGLNVSTISRLRAKERSDLQKSTGGHPSKLSPTNVHHAIHLISTRRAENAVQVTKALINIINQPLHPNTVCQHLKKTGMKAVVKQKRPILSARHRKAQLDLAYAHKDWTLEDWKKVVWSDETKINRLGSDGHKWVWKKAGRGSVIGW</sequence>
<keyword evidence="2" id="KW-1185">Reference proteome</keyword>
<evidence type="ECO:0000313" key="2">
    <source>
        <dbReference type="Proteomes" id="UP000053647"/>
    </source>
</evidence>
<dbReference type="Gene3D" id="3.30.420.10">
    <property type="entry name" value="Ribonuclease H-like superfamily/Ribonuclease H"/>
    <property type="match status" value="1"/>
</dbReference>
<dbReference type="SUPFAM" id="SSF46689">
    <property type="entry name" value="Homeodomain-like"/>
    <property type="match status" value="1"/>
</dbReference>
<evidence type="ECO:0000313" key="1">
    <source>
        <dbReference type="EMBL" id="KIJ09029.1"/>
    </source>
</evidence>
<dbReference type="OrthoDB" id="2680205at2759"/>
<accession>A0A0C9SPJ0</accession>
<reference evidence="1 2" key="1">
    <citation type="submission" date="2014-06" db="EMBL/GenBank/DDBJ databases">
        <authorList>
            <consortium name="DOE Joint Genome Institute"/>
            <person name="Kuo A."/>
            <person name="Kohler A."/>
            <person name="Nagy L.G."/>
            <person name="Floudas D."/>
            <person name="Copeland A."/>
            <person name="Barry K.W."/>
            <person name="Cichocki N."/>
            <person name="Veneault-Fourrey C."/>
            <person name="LaButti K."/>
            <person name="Lindquist E.A."/>
            <person name="Lipzen A."/>
            <person name="Lundell T."/>
            <person name="Morin E."/>
            <person name="Murat C."/>
            <person name="Sun H."/>
            <person name="Tunlid A."/>
            <person name="Henrissat B."/>
            <person name="Grigoriev I.V."/>
            <person name="Hibbett D.S."/>
            <person name="Martin F."/>
            <person name="Nordberg H.P."/>
            <person name="Cantor M.N."/>
            <person name="Hua S.X."/>
        </authorList>
    </citation>
    <scope>NUCLEOTIDE SEQUENCE [LARGE SCALE GENOMIC DNA]</scope>
    <source>
        <strain evidence="1 2">ATCC 200175</strain>
    </source>
</reference>
<dbReference type="InterPro" id="IPR009057">
    <property type="entry name" value="Homeodomain-like_sf"/>
</dbReference>